<feature type="region of interest" description="Disordered" evidence="1">
    <location>
        <begin position="104"/>
        <end position="126"/>
    </location>
</feature>
<proteinExistence type="predicted"/>
<protein>
    <submittedName>
        <fullName evidence="2">Uncharacterized protein</fullName>
    </submittedName>
</protein>
<dbReference type="EMBL" id="JBHFFA010000007">
    <property type="protein sequence ID" value="KAL2612258.1"/>
    <property type="molecule type" value="Genomic_DNA"/>
</dbReference>
<accession>A0ABD1XUC1</accession>
<name>A0ABD1XUC1_9MARC</name>
<dbReference type="AlphaFoldDB" id="A0ABD1XUC1"/>
<comment type="caution">
    <text evidence="2">The sequence shown here is derived from an EMBL/GenBank/DDBJ whole genome shotgun (WGS) entry which is preliminary data.</text>
</comment>
<sequence>MGTPEEGDCELRDIFETVYSKNYNIVDLGYLPGELFIEPLEEMEDNGDWFEHPRWEEIGKTRQENDDDSKEIRVVPTWEGKGPRAFLGEKSDKEEIWTVIEAGMNTPSNTSTMGSISNQSAATPLT</sequence>
<evidence type="ECO:0000313" key="3">
    <source>
        <dbReference type="Proteomes" id="UP001605036"/>
    </source>
</evidence>
<gene>
    <name evidence="2" type="ORF">R1flu_023950</name>
</gene>
<reference evidence="2 3" key="1">
    <citation type="submission" date="2024-09" db="EMBL/GenBank/DDBJ databases">
        <title>Chromosome-scale assembly of Riccia fluitans.</title>
        <authorList>
            <person name="Paukszto L."/>
            <person name="Sawicki J."/>
            <person name="Karawczyk K."/>
            <person name="Piernik-Szablinska J."/>
            <person name="Szczecinska M."/>
            <person name="Mazdziarz M."/>
        </authorList>
    </citation>
    <scope>NUCLEOTIDE SEQUENCE [LARGE SCALE GENOMIC DNA]</scope>
    <source>
        <strain evidence="2">Rf_01</strain>
        <tissue evidence="2">Aerial parts of the thallus</tissue>
    </source>
</reference>
<evidence type="ECO:0000313" key="2">
    <source>
        <dbReference type="EMBL" id="KAL2612258.1"/>
    </source>
</evidence>
<dbReference type="Proteomes" id="UP001605036">
    <property type="component" value="Unassembled WGS sequence"/>
</dbReference>
<evidence type="ECO:0000256" key="1">
    <source>
        <dbReference type="SAM" id="MobiDB-lite"/>
    </source>
</evidence>
<organism evidence="2 3">
    <name type="scientific">Riccia fluitans</name>
    <dbReference type="NCBI Taxonomy" id="41844"/>
    <lineage>
        <taxon>Eukaryota</taxon>
        <taxon>Viridiplantae</taxon>
        <taxon>Streptophyta</taxon>
        <taxon>Embryophyta</taxon>
        <taxon>Marchantiophyta</taxon>
        <taxon>Marchantiopsida</taxon>
        <taxon>Marchantiidae</taxon>
        <taxon>Marchantiales</taxon>
        <taxon>Ricciaceae</taxon>
        <taxon>Riccia</taxon>
    </lineage>
</organism>
<keyword evidence="3" id="KW-1185">Reference proteome</keyword>
<feature type="compositionally biased region" description="Polar residues" evidence="1">
    <location>
        <begin position="105"/>
        <end position="126"/>
    </location>
</feature>